<dbReference type="PANTHER" id="PTHR11439:SF467">
    <property type="entry name" value="INTEGRASE CATALYTIC DOMAIN-CONTAINING PROTEIN"/>
    <property type="match status" value="1"/>
</dbReference>
<dbReference type="SUPFAM" id="SSF56672">
    <property type="entry name" value="DNA/RNA polymerases"/>
    <property type="match status" value="1"/>
</dbReference>
<accession>A0A9Q3I6U6</accession>
<organism evidence="2 3">
    <name type="scientific">Austropuccinia psidii MF-1</name>
    <dbReference type="NCBI Taxonomy" id="1389203"/>
    <lineage>
        <taxon>Eukaryota</taxon>
        <taxon>Fungi</taxon>
        <taxon>Dikarya</taxon>
        <taxon>Basidiomycota</taxon>
        <taxon>Pucciniomycotina</taxon>
        <taxon>Pucciniomycetes</taxon>
        <taxon>Pucciniales</taxon>
        <taxon>Sphaerophragmiaceae</taxon>
        <taxon>Austropuccinia</taxon>
    </lineage>
</organism>
<evidence type="ECO:0000313" key="3">
    <source>
        <dbReference type="Proteomes" id="UP000765509"/>
    </source>
</evidence>
<evidence type="ECO:0000259" key="1">
    <source>
        <dbReference type="Pfam" id="PF07727"/>
    </source>
</evidence>
<proteinExistence type="predicted"/>
<dbReference type="InterPro" id="IPR043502">
    <property type="entry name" value="DNA/RNA_pol_sf"/>
</dbReference>
<dbReference type="InterPro" id="IPR013103">
    <property type="entry name" value="RVT_2"/>
</dbReference>
<evidence type="ECO:0000313" key="2">
    <source>
        <dbReference type="EMBL" id="MBW0532076.1"/>
    </source>
</evidence>
<feature type="domain" description="Reverse transcriptase Ty1/copia-type" evidence="1">
    <location>
        <begin position="62"/>
        <end position="275"/>
    </location>
</feature>
<dbReference type="PANTHER" id="PTHR11439">
    <property type="entry name" value="GAG-POL-RELATED RETROTRANSPOSON"/>
    <property type="match status" value="1"/>
</dbReference>
<dbReference type="EMBL" id="AVOT02037394">
    <property type="protein sequence ID" value="MBW0532076.1"/>
    <property type="molecule type" value="Genomic_DNA"/>
</dbReference>
<dbReference type="CDD" id="cd09272">
    <property type="entry name" value="RNase_HI_RT_Ty1"/>
    <property type="match status" value="1"/>
</dbReference>
<keyword evidence="3" id="KW-1185">Reference proteome</keyword>
<dbReference type="Pfam" id="PF07727">
    <property type="entry name" value="RVT_2"/>
    <property type="match status" value="1"/>
</dbReference>
<dbReference type="Proteomes" id="UP000765509">
    <property type="component" value="Unassembled WGS sequence"/>
</dbReference>
<comment type="caution">
    <text evidence="2">The sequence shown here is derived from an EMBL/GenBank/DDBJ whole genome shotgun (WGS) entry which is preliminary data.</text>
</comment>
<gene>
    <name evidence="2" type="ORF">O181_071791</name>
</gene>
<reference evidence="2" key="1">
    <citation type="submission" date="2021-03" db="EMBL/GenBank/DDBJ databases">
        <title>Draft genome sequence of rust myrtle Austropuccinia psidii MF-1, a brazilian biotype.</title>
        <authorList>
            <person name="Quecine M.C."/>
            <person name="Pachon D.M.R."/>
            <person name="Bonatelli M.L."/>
            <person name="Correr F.H."/>
            <person name="Franceschini L.M."/>
            <person name="Leite T.F."/>
            <person name="Margarido G.R.A."/>
            <person name="Almeida C.A."/>
            <person name="Ferrarezi J.A."/>
            <person name="Labate C.A."/>
        </authorList>
    </citation>
    <scope>NUCLEOTIDE SEQUENCE</scope>
    <source>
        <strain evidence="2">MF-1</strain>
    </source>
</reference>
<sequence>MIRELDKQDKFVATMNASTDQTTMIPCNFKDVAASNKQEMWMKAINEEIKSMEDQEVFEVIDLNHALKNQRPLDILSTRWVFAKKTSPMCYKARLVAWGFQQTKGVNFKDTFGALRLLLSIAVKRRWEIKTFDVKVAFLHSMIDMPVFIWPPQGMDVERGKVLKLKKALYGTKQAARCWWQHLSKILENIGFHPNKEDLSTYSYASDEGTALLWIHVDDGVLTSSSSSLLKMISNKLNLALNIKWDEKISGLVGLTIETKKAGLYISQLDLIRKLTSLSPSNITAKSPLPTNCTLVSGQSKSLDIPYLKQIGILLYIAQGSRPDITFADIGKDVECYVNANWGGEGNRSSHGFLILHNGNPIAWQSKRQAVVASSTCQAEYIALSFASKECLWLTNLFQPILDSSRPILYSDNKTSVNIALNIANRKQTCHLIREFNVINEYILRGKVTLTWVSTQDQMADIMTKALGSNKVKTFLTNLSRGNYFNRSCGGECYDSTKNQKEHSRTTTDILPET</sequence>
<name>A0A9Q3I6U6_9BASI</name>
<dbReference type="OrthoDB" id="3255262at2759"/>
<dbReference type="AlphaFoldDB" id="A0A9Q3I6U6"/>
<protein>
    <recommendedName>
        <fullName evidence="1">Reverse transcriptase Ty1/copia-type domain-containing protein</fullName>
    </recommendedName>
</protein>